<evidence type="ECO:0000313" key="2">
    <source>
        <dbReference type="Proteomes" id="UP000076969"/>
    </source>
</evidence>
<gene>
    <name evidence="1" type="ORF">A7C91_00920</name>
</gene>
<evidence type="ECO:0008006" key="3">
    <source>
        <dbReference type="Google" id="ProtNLM"/>
    </source>
</evidence>
<dbReference type="PANTHER" id="PTHR30032">
    <property type="entry name" value="N-ACETYLMURAMOYL-L-ALANINE AMIDASE-RELATED"/>
    <property type="match status" value="1"/>
</dbReference>
<dbReference type="STRING" id="1712654.A7C91_00920"/>
<evidence type="ECO:0000313" key="1">
    <source>
        <dbReference type="EMBL" id="ANF21919.1"/>
    </source>
</evidence>
<dbReference type="EMBL" id="CP015520">
    <property type="protein sequence ID" value="ANF21919.1"/>
    <property type="molecule type" value="Genomic_DNA"/>
</dbReference>
<dbReference type="KEGG" id="tpie:A7C91_00920"/>
<dbReference type="InterPro" id="IPR051922">
    <property type="entry name" value="Bact_Sporulation_Assoc"/>
</dbReference>
<reference evidence="2" key="1">
    <citation type="journal article" date="2016" name="Syst. Appl. Microbiol.">
        <title>Thermococcus piezophilus sp. nov., a novel hyperthermophilic and piezophilic archaeon with a broad pressure range for growth, isolated from a deepest hydrothermal vent at the Mid-Cayman Rise.</title>
        <authorList>
            <person name="Dalmasso C."/>
            <person name="Oger P."/>
            <person name="Selva G."/>
            <person name="Courtine D."/>
            <person name="L'Haridon S."/>
            <person name="Garlaschelli A."/>
            <person name="Roussel E."/>
            <person name="Miyazaki J."/>
            <person name="Reveillaud J."/>
            <person name="Jebbar M."/>
            <person name="Takai K."/>
            <person name="Maignien L."/>
            <person name="Alain K."/>
        </authorList>
    </citation>
    <scope>NUCLEOTIDE SEQUENCE [LARGE SCALE GENOMIC DNA]</scope>
    <source>
        <strain evidence="2">CDGS</strain>
    </source>
</reference>
<accession>A0A172WEX4</accession>
<dbReference type="Proteomes" id="UP000076969">
    <property type="component" value="Chromosome"/>
</dbReference>
<proteinExistence type="predicted"/>
<sequence>MILRKGLALLMGVLIILSSTLTVHATQVSMNLVILVSDNEADMAVAKNVAGILGARVVVSPWGTYNPVASAEILTINPDRVIIIGGPVAVPEEYPKDLESFGIPYERWYGETRYETNLAVIKMLKEEFREAFEEIKYAIIVNGRDAIAIEAYSTRLLSEFFSDGTDGKSILILTDVEKADETIQALDELNSLVEVKYAATYSGTINLKPMFPLNDDLISSYLKKRFGSEYYPSMDMLAPYSTAVYHLLVNVQNKTNRAEKLLDGLQIPDARKKLEEAKKFMTLAWAQYKEGNYAMAYELAMKANFDADFVISRSYSEINTIYQGSAKLQMTREILQLEIMVNVLQKKGYDVTEIKALIEQAKEALNKGDYTTLLKELIPRIKTEIAQLTLGRPIPRVPGGKDRGRP</sequence>
<name>A0A172WEX4_9EURY</name>
<dbReference type="PANTHER" id="PTHR30032:SF1">
    <property type="entry name" value="N-ACETYLMURAMOYL-L-ALANINE AMIDASE LYTC"/>
    <property type="match status" value="1"/>
</dbReference>
<organism evidence="1 2">
    <name type="scientific">Thermococcus piezophilus</name>
    <dbReference type="NCBI Taxonomy" id="1712654"/>
    <lineage>
        <taxon>Archaea</taxon>
        <taxon>Methanobacteriati</taxon>
        <taxon>Methanobacteriota</taxon>
        <taxon>Thermococci</taxon>
        <taxon>Thermococcales</taxon>
        <taxon>Thermococcaceae</taxon>
        <taxon>Thermococcus</taxon>
    </lineage>
</organism>
<protein>
    <recommendedName>
        <fullName evidence="3">Cell wall-binding repeat 2 family protein</fullName>
    </recommendedName>
</protein>
<dbReference type="AlphaFoldDB" id="A0A172WEX4"/>
<keyword evidence="2" id="KW-1185">Reference proteome</keyword>
<dbReference type="Gene3D" id="3.40.50.12090">
    <property type="match status" value="1"/>
</dbReference>